<reference evidence="3 4" key="1">
    <citation type="submission" date="2017-09" db="EMBL/GenBank/DDBJ databases">
        <title>WGS assembly of Aquilegia coerulea Goldsmith.</title>
        <authorList>
            <person name="Hodges S."/>
            <person name="Kramer E."/>
            <person name="Nordborg M."/>
            <person name="Tomkins J."/>
            <person name="Borevitz J."/>
            <person name="Derieg N."/>
            <person name="Yan J."/>
            <person name="Mihaltcheva S."/>
            <person name="Hayes R.D."/>
            <person name="Rokhsar D."/>
        </authorList>
    </citation>
    <scope>NUCLEOTIDE SEQUENCE [LARGE SCALE GENOMIC DNA]</scope>
    <source>
        <strain evidence="4">cv. Goldsmith</strain>
    </source>
</reference>
<feature type="domain" description="Separase-like TPR repeats region" evidence="1">
    <location>
        <begin position="7"/>
        <end position="294"/>
    </location>
</feature>
<evidence type="ECO:0008006" key="5">
    <source>
        <dbReference type="Google" id="ProtNLM"/>
    </source>
</evidence>
<dbReference type="PANTHER" id="PTHR12792">
    <property type="entry name" value="EXTRA SPINDLE POLES 1-RELATED"/>
    <property type="match status" value="1"/>
</dbReference>
<dbReference type="FunCoup" id="A0A2G5C9D5">
    <property type="interactions" value="694"/>
</dbReference>
<dbReference type="EMBL" id="KZ305091">
    <property type="protein sequence ID" value="PIA27894.1"/>
    <property type="molecule type" value="Genomic_DNA"/>
</dbReference>
<dbReference type="STRING" id="218851.A0A2G5C9D5"/>
<dbReference type="GO" id="GO:0006508">
    <property type="term" value="P:proteolysis"/>
    <property type="evidence" value="ECO:0007669"/>
    <property type="project" value="InterPro"/>
</dbReference>
<protein>
    <recommendedName>
        <fullName evidence="5">Separase</fullName>
    </recommendedName>
</protein>
<evidence type="ECO:0000259" key="1">
    <source>
        <dbReference type="Pfam" id="PF25110"/>
    </source>
</evidence>
<proteinExistence type="predicted"/>
<dbReference type="GO" id="GO:0005737">
    <property type="term" value="C:cytoplasm"/>
    <property type="evidence" value="ECO:0007669"/>
    <property type="project" value="TreeGrafter"/>
</dbReference>
<dbReference type="Pfam" id="PF25113">
    <property type="entry name" value="TPR_ESP1_2nd"/>
    <property type="match status" value="1"/>
</dbReference>
<evidence type="ECO:0000259" key="2">
    <source>
        <dbReference type="Pfam" id="PF25113"/>
    </source>
</evidence>
<dbReference type="GO" id="GO:0004197">
    <property type="term" value="F:cysteine-type endopeptidase activity"/>
    <property type="evidence" value="ECO:0007669"/>
    <property type="project" value="InterPro"/>
</dbReference>
<dbReference type="Pfam" id="PF03568">
    <property type="entry name" value="Separin_C"/>
    <property type="match status" value="2"/>
</dbReference>
<sequence length="1860" mass="211006">MDDSLTDSSLISRLENSNYTNVRQDFLKHLNPFSNFLSRKKTLKKKKENEDKIRLLGIQFLPFLKLTIKLLPDLLISLQKSSERGNKEDIASELFDVYEFCLECLSLIFASNEVQMVSINVQKVRLLRCYAIWRRFIDAEIQGFRILSSLRRPVTVNNLSIKKKKKIEEEFFLPDVLLGEKENPDLALVVVDTVICLIKCSYNIQRKDDAVHQRVLLLVDQVRPWFRVLDSKSFERAHYNFLSNLYNCALFMLRSDSCLDENLVCKFCMTTLIEYSNSSQKDQFFKITYGICLALQFQWNSRSSLIVDILKYSCRDVGQNLGEMASTFFEVLVPSDSILRLYAAGLCFTESSFQRTCIESESSLVELLITPSFRCWDDRMTDVVHSLASYFHVASNNCCSLKCSLSCTSEHGRISFLSYLNALAFFCAPVAKLIYNAREYVLTGKISEMLSPKIFCILNACQQLCEAFLHHFSCTSESDKAFSSEFEGTLCYAAVTALIISFRTDKNVKRSVNHIECIASRWWNRLHLMKSLTVSIHNIGLCLYKTKQMKKASDMLELFCRSSWTCIGNLEARHDDWSEEAITHFVIQACSRSVILLDCLHECGSSDLCRNVKAALIMCKGHAGVDAEGHTPILYSLLCKSLRERKSSTTLTKRTSGIILEQELLAYEELESNNTNLCQIMQLKITEILLRDMYVTEDLQRSKILMKMGRLHRARGIIYLKSCINCLSDAISILSKQTEFSSKISPNSYSNSHQLALAYCWHAIYSDEEPQPNLKVIINNIICALKLWLSIDWSVDDHYELVNENVIQLLCCIADLLSIKGHFHFQDDICKLIIILLKKERVPPEKCFAMLWADRRLTHALCTKPIDENIIASFAQHFGACSDSDTVGIWLRCIKESQTLLVGFHQKFSLYDSILSQVGHCLAGSPMGYNVTVNEIEEIASVLKPGASIDNFNFLAGYLYHDLCERLVLSGRLNEALSFANKGCSLRHELLQTKFICSIGNKPQYIRETEELEVIGSVASEVWPRMNTRKLEECNLSQWNVLRCYLESILQVGSIHEALGNAGIAQSFLMVGKNISSKKRLQIFEVAFTSALGEIFCKKQSWDLAGSELDRAKKILKDKNSLISCRQCKLILEVTIDKQIADLNRRRSDGTKTSLLKSSSAALVMYRKALNKLKQFEWNSGHEHNSMITRSKSRSSYDRESCFGECGKVYEMHEMFWQSISMLFDRKPFCETYLSSHSHLLELFGKERQGDVFAIECASILYNLSWFCLKNIDSRSTCCDLSCIQLSSVVLWLLQAFMLSCEVPLLAQKVSRLLATVFFLSTSGGPFCLPLFPGKAFSASRYAAFFHQASIGSYFNHQLFGPGCIADLEKLILGFFRLLPSTTVICISVFGSDYGSLLRDVLSDHVASPAWVLLSRLNSENEPTVMLLPSDVIPKDMAYDADYITFSKGIDSSKIWDCPWGCTVVDDIAPEFKLILEGNYLSSCPPDGTQEQKLQWWAWRDKLNGRLDKFVRNIEESWFGPWKCLLLGEPCKYEFKANENHLKVILGGASSVSETVECICQMLLQKGGITRWGFSPIKKLDLSSYGSAQLESLSGMLHQLISEANQELEAGCINRLPVILVPDSDVQVSYSFSISCCQNMLILRKITLMLQWENLPVLRKAEVYRMPSVSSIFALIKDHSDRQEQILPSFNGEPPSFKEDSSNIVAKIDEAKPIFTEDKYHKVEIAAKDSLHLDVQYYDFIGIDHILCSPSPRSGSLPFMGCYNPQGVVLSYLLAGSPAIIANLWEVTDKDIDKFGKALVSAWLQEREAFPIVCNSSKLVEDFESMCCIEIICQSSLPHEDMGPFNYNATLYPPDSLVEY</sequence>
<gene>
    <name evidence="3" type="ORF">AQUCO_07400019v1</name>
</gene>
<dbReference type="InterPro" id="IPR056932">
    <property type="entry name" value="TPR_ESP1_2nd"/>
</dbReference>
<dbReference type="GO" id="GO:0051307">
    <property type="term" value="P:meiotic chromosome separation"/>
    <property type="evidence" value="ECO:0007669"/>
    <property type="project" value="TreeGrafter"/>
</dbReference>
<accession>A0A2G5C9D5</accession>
<name>A0A2G5C9D5_AQUCA</name>
<dbReference type="InParanoid" id="A0A2G5C9D5"/>
<dbReference type="GO" id="GO:0005634">
    <property type="term" value="C:nucleus"/>
    <property type="evidence" value="ECO:0007669"/>
    <property type="project" value="InterPro"/>
</dbReference>
<keyword evidence="4" id="KW-1185">Reference proteome</keyword>
<organism evidence="3 4">
    <name type="scientific">Aquilegia coerulea</name>
    <name type="common">Rocky mountain columbine</name>
    <dbReference type="NCBI Taxonomy" id="218851"/>
    <lineage>
        <taxon>Eukaryota</taxon>
        <taxon>Viridiplantae</taxon>
        <taxon>Streptophyta</taxon>
        <taxon>Embryophyta</taxon>
        <taxon>Tracheophyta</taxon>
        <taxon>Spermatophyta</taxon>
        <taxon>Magnoliopsida</taxon>
        <taxon>Ranunculales</taxon>
        <taxon>Ranunculaceae</taxon>
        <taxon>Thalictroideae</taxon>
        <taxon>Aquilegia</taxon>
    </lineage>
</organism>
<dbReference type="InterPro" id="IPR056933">
    <property type="entry name" value="TPR_ESP1"/>
</dbReference>
<dbReference type="Pfam" id="PF25110">
    <property type="entry name" value="TPR_ESP1"/>
    <property type="match status" value="1"/>
</dbReference>
<evidence type="ECO:0000313" key="4">
    <source>
        <dbReference type="Proteomes" id="UP000230069"/>
    </source>
</evidence>
<dbReference type="InterPro" id="IPR005314">
    <property type="entry name" value="Peptidase_C50"/>
</dbReference>
<feature type="domain" description="Separase-like second TPR repeats region" evidence="2">
    <location>
        <begin position="313"/>
        <end position="437"/>
    </location>
</feature>
<dbReference type="Proteomes" id="UP000230069">
    <property type="component" value="Unassembled WGS sequence"/>
</dbReference>
<dbReference type="PANTHER" id="PTHR12792:SF0">
    <property type="entry name" value="SEPARIN"/>
    <property type="match status" value="1"/>
</dbReference>
<dbReference type="GO" id="GO:0072686">
    <property type="term" value="C:mitotic spindle"/>
    <property type="evidence" value="ECO:0007669"/>
    <property type="project" value="TreeGrafter"/>
</dbReference>
<evidence type="ECO:0000313" key="3">
    <source>
        <dbReference type="EMBL" id="PIA27894.1"/>
    </source>
</evidence>
<dbReference type="OrthoDB" id="10255632at2759"/>